<sequence length="265" mass="25905">MSDTAGSRSEGFVDQLLLEADLDDDGQLRPALLQLRALGAEVPEPSAAVAALLERARTAGSSETAAEAASPAEPAAADSPAAVADAPHGATGSPGDELAGRRRAKGRAALTALTLGVTLTAGGAVAAASDQGIRDSFTHLNHAVTSFVTGSGPAGQRQAPVPPAHPGEPAAPAPATPVSPAAVPTAPAQAEARAGAPASDAPAVPEGIPSPAATPGNPAGVPGPGSLPTAVPTEVTDRLPQRPQVPLPEVPQLPLPTTLPAAPHH</sequence>
<feature type="compositionally biased region" description="Low complexity" evidence="1">
    <location>
        <begin position="255"/>
        <end position="265"/>
    </location>
</feature>
<feature type="compositionally biased region" description="Low complexity" evidence="1">
    <location>
        <begin position="178"/>
        <end position="205"/>
    </location>
</feature>
<name>A0A1H2BUD9_9MICC</name>
<dbReference type="Proteomes" id="UP000198751">
    <property type="component" value="Chromosome I"/>
</dbReference>
<feature type="compositionally biased region" description="Pro residues" evidence="1">
    <location>
        <begin position="243"/>
        <end position="254"/>
    </location>
</feature>
<feature type="region of interest" description="Disordered" evidence="1">
    <location>
        <begin position="56"/>
        <end position="103"/>
    </location>
</feature>
<accession>A0A1H2BUD9</accession>
<dbReference type="OrthoDB" id="4948468at2"/>
<feature type="compositionally biased region" description="Low complexity" evidence="1">
    <location>
        <begin position="56"/>
        <end position="87"/>
    </location>
</feature>
<evidence type="ECO:0000313" key="2">
    <source>
        <dbReference type="EMBL" id="SDT61386.1"/>
    </source>
</evidence>
<organism evidence="2 3">
    <name type="scientific">Pseudarthrobacter equi</name>
    <dbReference type="NCBI Taxonomy" id="728066"/>
    <lineage>
        <taxon>Bacteria</taxon>
        <taxon>Bacillati</taxon>
        <taxon>Actinomycetota</taxon>
        <taxon>Actinomycetes</taxon>
        <taxon>Micrococcales</taxon>
        <taxon>Micrococcaceae</taxon>
        <taxon>Pseudarthrobacter</taxon>
    </lineage>
</organism>
<proteinExistence type="predicted"/>
<feature type="compositionally biased region" description="Pro residues" evidence="1">
    <location>
        <begin position="160"/>
        <end position="177"/>
    </location>
</feature>
<dbReference type="AlphaFoldDB" id="A0A1H2BUD9"/>
<evidence type="ECO:0000256" key="1">
    <source>
        <dbReference type="SAM" id="MobiDB-lite"/>
    </source>
</evidence>
<protein>
    <submittedName>
        <fullName evidence="2">Uncharacterized protein</fullName>
    </submittedName>
</protein>
<reference evidence="3" key="1">
    <citation type="submission" date="2016-10" db="EMBL/GenBank/DDBJ databases">
        <authorList>
            <person name="Varghese N."/>
            <person name="Submissions S."/>
        </authorList>
    </citation>
    <scope>NUCLEOTIDE SEQUENCE [LARGE SCALE GENOMIC DNA]</scope>
    <source>
        <strain evidence="3">IMMIB L-1606</strain>
    </source>
</reference>
<keyword evidence="3" id="KW-1185">Reference proteome</keyword>
<gene>
    <name evidence="2" type="ORF">SAMN04489743_3956</name>
</gene>
<evidence type="ECO:0000313" key="3">
    <source>
        <dbReference type="Proteomes" id="UP000198751"/>
    </source>
</evidence>
<dbReference type="EMBL" id="LT629779">
    <property type="protein sequence ID" value="SDT61386.1"/>
    <property type="molecule type" value="Genomic_DNA"/>
</dbReference>
<feature type="region of interest" description="Disordered" evidence="1">
    <location>
        <begin position="148"/>
        <end position="265"/>
    </location>
</feature>
<dbReference type="RefSeq" id="WP_091723484.1">
    <property type="nucleotide sequence ID" value="NZ_CAUQLD010000007.1"/>
</dbReference>